<dbReference type="GO" id="GO:0048188">
    <property type="term" value="C:Set1C/COMPASS complex"/>
    <property type="evidence" value="ECO:0007669"/>
    <property type="project" value="InterPro"/>
</dbReference>
<feature type="compositionally biased region" description="Polar residues" evidence="7">
    <location>
        <begin position="278"/>
        <end position="289"/>
    </location>
</feature>
<proteinExistence type="predicted"/>
<feature type="region of interest" description="Disordered" evidence="7">
    <location>
        <begin position="429"/>
        <end position="489"/>
    </location>
</feature>
<dbReference type="InterPro" id="IPR001965">
    <property type="entry name" value="Znf_PHD"/>
</dbReference>
<dbReference type="AlphaFoldDB" id="A0A9Q0ILR4"/>
<feature type="compositionally biased region" description="Polar residues" evidence="7">
    <location>
        <begin position="45"/>
        <end position="67"/>
    </location>
</feature>
<comment type="caution">
    <text evidence="10">The sequence shown here is derived from an EMBL/GenBank/DDBJ whole genome shotgun (WGS) entry which is preliminary data.</text>
</comment>
<feature type="compositionally biased region" description="Low complexity" evidence="7">
    <location>
        <begin position="306"/>
        <end position="316"/>
    </location>
</feature>
<feature type="compositionally biased region" description="Low complexity" evidence="7">
    <location>
        <begin position="429"/>
        <end position="444"/>
    </location>
</feature>
<dbReference type="Gene3D" id="3.30.40.10">
    <property type="entry name" value="Zinc/RING finger domain, C3HC4 (zinc finger)"/>
    <property type="match status" value="1"/>
</dbReference>
<feature type="compositionally biased region" description="Acidic residues" evidence="7">
    <location>
        <begin position="294"/>
        <end position="305"/>
    </location>
</feature>
<evidence type="ECO:0000256" key="6">
    <source>
        <dbReference type="PROSITE-ProRule" id="PRU00146"/>
    </source>
</evidence>
<keyword evidence="4" id="KW-0862">Zinc</keyword>
<gene>
    <name evidence="10" type="ORF">NHX12_030533</name>
</gene>
<feature type="compositionally biased region" description="Acidic residues" evidence="7">
    <location>
        <begin position="126"/>
        <end position="135"/>
    </location>
</feature>
<dbReference type="PROSITE" id="PS01359">
    <property type="entry name" value="ZF_PHD_1"/>
    <property type="match status" value="1"/>
</dbReference>
<evidence type="ECO:0000256" key="4">
    <source>
        <dbReference type="ARBA" id="ARBA00022833"/>
    </source>
</evidence>
<keyword evidence="8" id="KW-1133">Transmembrane helix</keyword>
<keyword evidence="11" id="KW-1185">Reference proteome</keyword>
<feature type="region of interest" description="Disordered" evidence="7">
    <location>
        <begin position="1"/>
        <end position="322"/>
    </location>
</feature>
<dbReference type="GO" id="GO:0008270">
    <property type="term" value="F:zinc ion binding"/>
    <property type="evidence" value="ECO:0007669"/>
    <property type="project" value="UniProtKB-KW"/>
</dbReference>
<dbReference type="InterPro" id="IPR033082">
    <property type="entry name" value="DIDO1_PHD"/>
</dbReference>
<feature type="compositionally biased region" description="Acidic residues" evidence="7">
    <location>
        <begin position="147"/>
        <end position="156"/>
    </location>
</feature>
<dbReference type="OrthoDB" id="1884872at2759"/>
<keyword evidence="5" id="KW-0539">Nucleus</keyword>
<dbReference type="InterPro" id="IPR019787">
    <property type="entry name" value="Znf_PHD-finger"/>
</dbReference>
<evidence type="ECO:0000256" key="7">
    <source>
        <dbReference type="SAM" id="MobiDB-lite"/>
    </source>
</evidence>
<feature type="compositionally biased region" description="Basic and acidic residues" evidence="7">
    <location>
        <begin position="480"/>
        <end position="489"/>
    </location>
</feature>
<comment type="subcellular location">
    <subcellularLocation>
        <location evidence="1">Nucleus</location>
    </subcellularLocation>
</comment>
<dbReference type="Pfam" id="PF00628">
    <property type="entry name" value="PHD"/>
    <property type="match status" value="1"/>
</dbReference>
<feature type="compositionally biased region" description="Basic and acidic residues" evidence="7">
    <location>
        <begin position="157"/>
        <end position="169"/>
    </location>
</feature>
<dbReference type="PANTHER" id="PTHR46174">
    <property type="entry name" value="CXXC-TYPE ZINC FINGER PROTEIN 1"/>
    <property type="match status" value="1"/>
</dbReference>
<dbReference type="PROSITE" id="PS50016">
    <property type="entry name" value="ZF_PHD_2"/>
    <property type="match status" value="1"/>
</dbReference>
<dbReference type="CDD" id="cd15639">
    <property type="entry name" value="PHD_DIDO1_like"/>
    <property type="match status" value="1"/>
</dbReference>
<feature type="compositionally biased region" description="Basic and acidic residues" evidence="7">
    <location>
        <begin position="445"/>
        <end position="463"/>
    </location>
</feature>
<evidence type="ECO:0000256" key="3">
    <source>
        <dbReference type="ARBA" id="ARBA00022771"/>
    </source>
</evidence>
<feature type="compositionally biased region" description="Basic and acidic residues" evidence="7">
    <location>
        <begin position="199"/>
        <end position="216"/>
    </location>
</feature>
<keyword evidence="8" id="KW-0812">Transmembrane</keyword>
<dbReference type="EMBL" id="JANIIK010000046">
    <property type="protein sequence ID" value="KAJ3602785.1"/>
    <property type="molecule type" value="Genomic_DNA"/>
</dbReference>
<keyword evidence="3 6" id="KW-0863">Zinc-finger</keyword>
<dbReference type="Proteomes" id="UP001148018">
    <property type="component" value="Unassembled WGS sequence"/>
</dbReference>
<evidence type="ECO:0000259" key="9">
    <source>
        <dbReference type="PROSITE" id="PS50016"/>
    </source>
</evidence>
<dbReference type="InterPro" id="IPR019786">
    <property type="entry name" value="Zinc_finger_PHD-type_CS"/>
</dbReference>
<dbReference type="FunFam" id="3.30.40.10:FF:000225">
    <property type="entry name" value="Death-inducer obliterator 1"/>
    <property type="match status" value="1"/>
</dbReference>
<feature type="domain" description="PHD-type" evidence="9">
    <location>
        <begin position="327"/>
        <end position="381"/>
    </location>
</feature>
<dbReference type="PANTHER" id="PTHR46174:SF1">
    <property type="entry name" value="CXXC-TYPE ZINC FINGER PROTEIN 1"/>
    <property type="match status" value="1"/>
</dbReference>
<reference evidence="10" key="1">
    <citation type="submission" date="2022-07" db="EMBL/GenBank/DDBJ databases">
        <title>Chromosome-level genome of Muraenolepis orangiensis.</title>
        <authorList>
            <person name="Kim J."/>
        </authorList>
    </citation>
    <scope>NUCLEOTIDE SEQUENCE</scope>
    <source>
        <strain evidence="10">KU_S4_2022</strain>
        <tissue evidence="10">Muscle</tissue>
    </source>
</reference>
<organism evidence="10 11">
    <name type="scientific">Muraenolepis orangiensis</name>
    <name type="common">Patagonian moray cod</name>
    <dbReference type="NCBI Taxonomy" id="630683"/>
    <lineage>
        <taxon>Eukaryota</taxon>
        <taxon>Metazoa</taxon>
        <taxon>Chordata</taxon>
        <taxon>Craniata</taxon>
        <taxon>Vertebrata</taxon>
        <taxon>Euteleostomi</taxon>
        <taxon>Actinopterygii</taxon>
        <taxon>Neopterygii</taxon>
        <taxon>Teleostei</taxon>
        <taxon>Neoteleostei</taxon>
        <taxon>Acanthomorphata</taxon>
        <taxon>Zeiogadaria</taxon>
        <taxon>Gadariae</taxon>
        <taxon>Gadiformes</taxon>
        <taxon>Muraenolepidoidei</taxon>
        <taxon>Muraenolepididae</taxon>
        <taxon>Muraenolepis</taxon>
    </lineage>
</organism>
<dbReference type="GO" id="GO:0097190">
    <property type="term" value="P:apoptotic signaling pathway"/>
    <property type="evidence" value="ECO:0007669"/>
    <property type="project" value="InterPro"/>
</dbReference>
<dbReference type="InterPro" id="IPR011011">
    <property type="entry name" value="Znf_FYVE_PHD"/>
</dbReference>
<sequence length="489" mass="51950">MPVEAAAEPQENRGGAVRRSGRQSKRTDKLEEFLSTAKRAARRSGPSSIESGDPPSQTPTDAETASEASFDGNADAKAAEDRSPSPERRTRSGARKQSPGRARGGRLTRSGRGEGGGGTAAKDDGSSENEEDSGDDATSKAPLQDNSLEETQEDEAREACPQDEVKESGDLSQADPEPDSEKQDQAVKQQQQQEEEEKPEEHEGEKVKEQPKIESEKDSEEEGQEKPPGGFAKRGPIRTYTNKKKVSNKSPTVSPAVSKPALVPTMKGAFTARREPNRTNVAQPSGQNRRSPEGPDDDDDDEDESMTTSTSSSSSSDSEEAGYDPNALYCICRQKHNKRFMICCDRCEEWFHGDCVGITEARGRLMERNGEDYICPNCTARKSQVLRPATGALAAGLGGLGALAAGLGALAAGLDAGKAAREARRAEAGAALDPAASSPLLSGAGEEKLGDEPGIKGRIEKATHPSGKKKIKIFQPVGSGDKDSKSGNL</sequence>
<dbReference type="SMART" id="SM00249">
    <property type="entry name" value="PHD"/>
    <property type="match status" value="1"/>
</dbReference>
<accession>A0A9Q0ILR4</accession>
<evidence type="ECO:0000256" key="2">
    <source>
        <dbReference type="ARBA" id="ARBA00022723"/>
    </source>
</evidence>
<dbReference type="GO" id="GO:0045893">
    <property type="term" value="P:positive regulation of DNA-templated transcription"/>
    <property type="evidence" value="ECO:0007669"/>
    <property type="project" value="TreeGrafter"/>
</dbReference>
<dbReference type="SUPFAM" id="SSF57903">
    <property type="entry name" value="FYVE/PHD zinc finger"/>
    <property type="match status" value="1"/>
</dbReference>
<evidence type="ECO:0000256" key="1">
    <source>
        <dbReference type="ARBA" id="ARBA00004123"/>
    </source>
</evidence>
<keyword evidence="2" id="KW-0479">Metal-binding</keyword>
<feature type="transmembrane region" description="Helical" evidence="8">
    <location>
        <begin position="391"/>
        <end position="414"/>
    </location>
</feature>
<evidence type="ECO:0000313" key="11">
    <source>
        <dbReference type="Proteomes" id="UP001148018"/>
    </source>
</evidence>
<feature type="compositionally biased region" description="Basic and acidic residues" evidence="7">
    <location>
        <begin position="77"/>
        <end position="90"/>
    </location>
</feature>
<protein>
    <recommendedName>
        <fullName evidence="9">PHD-type domain-containing protein</fullName>
    </recommendedName>
</protein>
<evidence type="ECO:0000313" key="10">
    <source>
        <dbReference type="EMBL" id="KAJ3602785.1"/>
    </source>
</evidence>
<dbReference type="InterPro" id="IPR037869">
    <property type="entry name" value="Spp1/CFP1"/>
</dbReference>
<dbReference type="InterPro" id="IPR013083">
    <property type="entry name" value="Znf_RING/FYVE/PHD"/>
</dbReference>
<keyword evidence="8" id="KW-0472">Membrane</keyword>
<name>A0A9Q0ILR4_9TELE</name>
<evidence type="ECO:0000256" key="8">
    <source>
        <dbReference type="SAM" id="Phobius"/>
    </source>
</evidence>
<evidence type="ECO:0000256" key="5">
    <source>
        <dbReference type="ARBA" id="ARBA00023242"/>
    </source>
</evidence>